<keyword evidence="7" id="KW-1006">Bacterial flagellum protein export</keyword>
<dbReference type="GO" id="GO:0005829">
    <property type="term" value="C:cytosol"/>
    <property type="evidence" value="ECO:0007669"/>
    <property type="project" value="TreeGrafter"/>
</dbReference>
<feature type="compositionally biased region" description="Low complexity" evidence="9">
    <location>
        <begin position="460"/>
        <end position="493"/>
    </location>
</feature>
<feature type="compositionally biased region" description="Acidic residues" evidence="9">
    <location>
        <begin position="443"/>
        <end position="454"/>
    </location>
</feature>
<evidence type="ECO:0000256" key="8">
    <source>
        <dbReference type="SAM" id="Coils"/>
    </source>
</evidence>
<keyword evidence="12" id="KW-1185">Reference proteome</keyword>
<evidence type="ECO:0000256" key="4">
    <source>
        <dbReference type="ARBA" id="ARBA00022448"/>
    </source>
</evidence>
<dbReference type="AlphaFoldDB" id="A0A6L5XKV1"/>
<keyword evidence="4" id="KW-0813">Transport</keyword>
<dbReference type="GO" id="GO:0015031">
    <property type="term" value="P:protein transport"/>
    <property type="evidence" value="ECO:0007669"/>
    <property type="project" value="UniProtKB-KW"/>
</dbReference>
<comment type="function">
    <text evidence="1">Needed for flagellar regrowth and assembly.</text>
</comment>
<evidence type="ECO:0000256" key="3">
    <source>
        <dbReference type="ARBA" id="ARBA00016507"/>
    </source>
</evidence>
<dbReference type="GO" id="GO:0044781">
    <property type="term" value="P:bacterial-type flagellum organization"/>
    <property type="evidence" value="ECO:0007669"/>
    <property type="project" value="UniProtKB-KW"/>
</dbReference>
<feature type="region of interest" description="Disordered" evidence="9">
    <location>
        <begin position="517"/>
        <end position="536"/>
    </location>
</feature>
<sequence>MASEELRKKWGTIFMGEREATVEQLDAMQEPMRREQLRREQQEDYLERVRAKAAERAREILGAAYAERQKVLEEARAEAEAERQKLIRQGEALKAAGTAAHEQAAAELARAEAARQEAERIREAAHGEGFQAGMEQAGAELKEFRAELGQSLAVVLRAVDAQRNAICDSWRGELVELVRTAVAAGTGWLLDKEHDAVLRSLVLEALNLLEDRATVTVRVNPEDEATVGDMFMAARERVPELKQWIVNGDAAVERGGLVAESGSGSVDCRREHFRELVDGILVHLALPVREGEEASASAVHELVEREVEKIAAQAPEPEYPVEAAPDLAPEAGPGIASEALEAEPLPADGAVPASGEEPDMPLEAESAADPSAEEATRQAASPPVESAAPEETPPPDSAGSAPQLSDPAVAAPAPAEPPAPSAAPAARDVQAEAGPPAPLAEESAPEESIAEEDMPQAWLPPLGEEAPEAAPAPTVAREPESGADGYAGTAAAAVLDAPRKENPSLAELEEELFPLESEEEREVLAGGGFLPGAGDK</sequence>
<feature type="region of interest" description="Disordered" evidence="9">
    <location>
        <begin position="313"/>
        <end position="332"/>
    </location>
</feature>
<feature type="compositionally biased region" description="Low complexity" evidence="9">
    <location>
        <begin position="379"/>
        <end position="390"/>
    </location>
</feature>
<keyword evidence="11" id="KW-0969">Cilium</keyword>
<dbReference type="RefSeq" id="WP_154510640.1">
    <property type="nucleotide sequence ID" value="NZ_JAXELC010000028.1"/>
</dbReference>
<dbReference type="Proteomes" id="UP000477488">
    <property type="component" value="Unassembled WGS sequence"/>
</dbReference>
<dbReference type="Pfam" id="PF02108">
    <property type="entry name" value="FliH"/>
    <property type="match status" value="1"/>
</dbReference>
<keyword evidence="5" id="KW-1005">Bacterial flagellum biogenesis</keyword>
<evidence type="ECO:0000256" key="6">
    <source>
        <dbReference type="ARBA" id="ARBA00022927"/>
    </source>
</evidence>
<name>A0A6L5XKV1_9BACT</name>
<keyword evidence="6" id="KW-0653">Protein transport</keyword>
<evidence type="ECO:0000256" key="7">
    <source>
        <dbReference type="ARBA" id="ARBA00023225"/>
    </source>
</evidence>
<feature type="region of interest" description="Disordered" evidence="9">
    <location>
        <begin position="346"/>
        <end position="495"/>
    </location>
</feature>
<feature type="compositionally biased region" description="Low complexity" evidence="9">
    <location>
        <begin position="313"/>
        <end position="325"/>
    </location>
</feature>
<proteinExistence type="inferred from homology"/>
<reference evidence="11 12" key="1">
    <citation type="submission" date="2019-09" db="EMBL/GenBank/DDBJ databases">
        <title>In-depth cultivation of the pig gut microbiome towards novel bacterial diversity and tailored functional studies.</title>
        <authorList>
            <person name="Wylensek D."/>
            <person name="Hitch T.C.A."/>
            <person name="Clavel T."/>
        </authorList>
    </citation>
    <scope>NUCLEOTIDE SEQUENCE [LARGE SCALE GENOMIC DNA]</scope>
    <source>
        <strain evidence="11 12">PG-178-WT-4</strain>
    </source>
</reference>
<dbReference type="InterPro" id="IPR051472">
    <property type="entry name" value="T3SS_Stator/FliH"/>
</dbReference>
<dbReference type="EMBL" id="VUMH01000005">
    <property type="protein sequence ID" value="MSS27826.1"/>
    <property type="molecule type" value="Genomic_DNA"/>
</dbReference>
<evidence type="ECO:0000256" key="2">
    <source>
        <dbReference type="ARBA" id="ARBA00006602"/>
    </source>
</evidence>
<evidence type="ECO:0000313" key="11">
    <source>
        <dbReference type="EMBL" id="MSS27826.1"/>
    </source>
</evidence>
<organism evidence="11 12">
    <name type="scientific">Desulfovibrio porci</name>
    <dbReference type="NCBI Taxonomy" id="2605782"/>
    <lineage>
        <taxon>Bacteria</taxon>
        <taxon>Pseudomonadati</taxon>
        <taxon>Thermodesulfobacteriota</taxon>
        <taxon>Desulfovibrionia</taxon>
        <taxon>Desulfovibrionales</taxon>
        <taxon>Desulfovibrionaceae</taxon>
        <taxon>Desulfovibrio</taxon>
    </lineage>
</organism>
<comment type="caution">
    <text evidence="11">The sequence shown here is derived from an EMBL/GenBank/DDBJ whole genome shotgun (WGS) entry which is preliminary data.</text>
</comment>
<evidence type="ECO:0000259" key="10">
    <source>
        <dbReference type="Pfam" id="PF02108"/>
    </source>
</evidence>
<keyword evidence="8" id="KW-0175">Coiled coil</keyword>
<accession>A0A6L5XKV1</accession>
<keyword evidence="11" id="KW-0282">Flagellum</keyword>
<gene>
    <name evidence="11" type="ORF">FYJ44_07130</name>
</gene>
<protein>
    <recommendedName>
        <fullName evidence="3">Flagellar assembly protein FliH</fullName>
    </recommendedName>
</protein>
<comment type="similarity">
    <text evidence="2">Belongs to the FliH family.</text>
</comment>
<dbReference type="InterPro" id="IPR018035">
    <property type="entry name" value="Flagellar_FliH/T3SS_HrpE"/>
</dbReference>
<feature type="compositionally biased region" description="Gly residues" evidence="9">
    <location>
        <begin position="525"/>
        <end position="536"/>
    </location>
</feature>
<feature type="coiled-coil region" evidence="8">
    <location>
        <begin position="32"/>
        <end position="128"/>
    </location>
</feature>
<evidence type="ECO:0000256" key="9">
    <source>
        <dbReference type="SAM" id="MobiDB-lite"/>
    </source>
</evidence>
<evidence type="ECO:0000313" key="12">
    <source>
        <dbReference type="Proteomes" id="UP000477488"/>
    </source>
</evidence>
<evidence type="ECO:0000256" key="5">
    <source>
        <dbReference type="ARBA" id="ARBA00022795"/>
    </source>
</evidence>
<feature type="domain" description="Flagellar assembly protein FliH/Type III secretion system HrpE" evidence="10">
    <location>
        <begin position="151"/>
        <end position="269"/>
    </location>
</feature>
<dbReference type="PANTHER" id="PTHR34982:SF1">
    <property type="entry name" value="FLAGELLAR ASSEMBLY PROTEIN FLIH"/>
    <property type="match status" value="1"/>
</dbReference>
<evidence type="ECO:0000256" key="1">
    <source>
        <dbReference type="ARBA" id="ARBA00003041"/>
    </source>
</evidence>
<keyword evidence="11" id="KW-0966">Cell projection</keyword>
<dbReference type="PANTHER" id="PTHR34982">
    <property type="entry name" value="YOP PROTEINS TRANSLOCATION PROTEIN L"/>
    <property type="match status" value="1"/>
</dbReference>
<feature type="compositionally biased region" description="Low complexity" evidence="9">
    <location>
        <begin position="422"/>
        <end position="442"/>
    </location>
</feature>